<feature type="domain" description="S100/CaBP-9k-type calcium binding subdomain" evidence="2">
    <location>
        <begin position="56"/>
        <end position="95"/>
    </location>
</feature>
<dbReference type="AlphaFoldDB" id="A0A2I2YN25"/>
<proteinExistence type="predicted"/>
<accession>A0A2I2YN25</accession>
<feature type="compositionally biased region" description="Basic and acidic residues" evidence="1">
    <location>
        <begin position="8"/>
        <end position="17"/>
    </location>
</feature>
<reference evidence="3" key="4">
    <citation type="submission" date="2025-09" db="UniProtKB">
        <authorList>
            <consortium name="Ensembl"/>
        </authorList>
    </citation>
    <scope>IDENTIFICATION</scope>
</reference>
<dbReference type="GO" id="GO:0005929">
    <property type="term" value="C:cilium"/>
    <property type="evidence" value="ECO:0007669"/>
    <property type="project" value="Ensembl"/>
</dbReference>
<organism evidence="3 4">
    <name type="scientific">Gorilla gorilla gorilla</name>
    <name type="common">Western lowland gorilla</name>
    <dbReference type="NCBI Taxonomy" id="9595"/>
    <lineage>
        <taxon>Eukaryota</taxon>
        <taxon>Metazoa</taxon>
        <taxon>Chordata</taxon>
        <taxon>Craniata</taxon>
        <taxon>Vertebrata</taxon>
        <taxon>Euteleostomi</taxon>
        <taxon>Mammalia</taxon>
        <taxon>Eutheria</taxon>
        <taxon>Euarchontoglires</taxon>
        <taxon>Primates</taxon>
        <taxon>Haplorrhini</taxon>
        <taxon>Catarrhini</taxon>
        <taxon>Hominidae</taxon>
        <taxon>Gorilla</taxon>
    </lineage>
</organism>
<dbReference type="Ensembl" id="ENSGGOT00000064572.1">
    <property type="protein sequence ID" value="ENSGGOP00000036363.1"/>
    <property type="gene ID" value="ENSGGOG00000012870.3"/>
</dbReference>
<dbReference type="InterPro" id="IPR011992">
    <property type="entry name" value="EF-hand-dom_pair"/>
</dbReference>
<dbReference type="CDD" id="cd00213">
    <property type="entry name" value="S-100"/>
    <property type="match status" value="1"/>
</dbReference>
<dbReference type="InterPro" id="IPR013787">
    <property type="entry name" value="S100_Ca-bd_sub"/>
</dbReference>
<keyword evidence="4" id="KW-1185">Reference proteome</keyword>
<dbReference type="OMA" id="MCGCRAS"/>
<reference evidence="3" key="3">
    <citation type="submission" date="2025-08" db="UniProtKB">
        <authorList>
            <consortium name="Ensembl"/>
        </authorList>
    </citation>
    <scope>IDENTIFICATION</scope>
</reference>
<dbReference type="GO" id="GO:0046914">
    <property type="term" value="F:transition metal ion binding"/>
    <property type="evidence" value="ECO:0007669"/>
    <property type="project" value="InterPro"/>
</dbReference>
<reference evidence="4" key="1">
    <citation type="submission" date="2011-05" db="EMBL/GenBank/DDBJ databases">
        <title>Insights into the evolution of the great apes provided by the gorilla genome.</title>
        <authorList>
            <person name="Scally A."/>
        </authorList>
    </citation>
    <scope>NUCLEOTIDE SEQUENCE [LARGE SCALE GENOMIC DNA]</scope>
</reference>
<dbReference type="InParanoid" id="A0A2I2YN25"/>
<evidence type="ECO:0000313" key="4">
    <source>
        <dbReference type="Proteomes" id="UP000001519"/>
    </source>
</evidence>
<protein>
    <submittedName>
        <fullName evidence="3">Sentan, cilia apical structure protein</fullName>
    </submittedName>
</protein>
<evidence type="ECO:0000256" key="1">
    <source>
        <dbReference type="SAM" id="MobiDB-lite"/>
    </source>
</evidence>
<dbReference type="EMBL" id="CABD030021829">
    <property type="status" value="NOT_ANNOTATED_CDS"/>
    <property type="molecule type" value="Genomic_DNA"/>
</dbReference>
<dbReference type="InterPro" id="IPR034325">
    <property type="entry name" value="S-100_dom"/>
</dbReference>
<reference evidence="3 4" key="2">
    <citation type="journal article" date="2012" name="Nature">
        <title>Insights into hominid evolution from the gorilla genome sequence.</title>
        <authorList>
            <person name="Scally A."/>
            <person name="Dutheil J.Y."/>
            <person name="Hillier L.W."/>
            <person name="Jordan G.E."/>
            <person name="Goodhead I."/>
            <person name="Herrero J."/>
            <person name="Hobolth A."/>
            <person name="Lappalainen T."/>
            <person name="Mailund T."/>
            <person name="Marques-Bonet T."/>
            <person name="McCarthy S."/>
            <person name="Montgomery S.H."/>
            <person name="Schwalie P.C."/>
            <person name="Tang Y.A."/>
            <person name="Ward M.C."/>
            <person name="Xue Y."/>
            <person name="Yngvadottir B."/>
            <person name="Alkan C."/>
            <person name="Andersen L.N."/>
            <person name="Ayub Q."/>
            <person name="Ball E.V."/>
            <person name="Beal K."/>
            <person name="Bradley B.J."/>
            <person name="Chen Y."/>
            <person name="Clee C.M."/>
            <person name="Fitzgerald S."/>
            <person name="Graves T.A."/>
            <person name="Gu Y."/>
            <person name="Heath P."/>
            <person name="Heger A."/>
            <person name="Karakoc E."/>
            <person name="Kolb-Kokocinski A."/>
            <person name="Laird G.K."/>
            <person name="Lunter G."/>
            <person name="Meader S."/>
            <person name="Mort M."/>
            <person name="Mullikin J.C."/>
            <person name="Munch K."/>
            <person name="O'Connor T.D."/>
            <person name="Phillips A.D."/>
            <person name="Prado-Martinez J."/>
            <person name="Rogers A.S."/>
            <person name="Sajjadian S."/>
            <person name="Schmidt D."/>
            <person name="Shaw K."/>
            <person name="Simpson J.T."/>
            <person name="Stenson P.D."/>
            <person name="Turner D.J."/>
            <person name="Vigilant L."/>
            <person name="Vilella A.J."/>
            <person name="Whitener W."/>
            <person name="Zhu B."/>
            <person name="Cooper D.N."/>
            <person name="de Jong P."/>
            <person name="Dermitzakis E.T."/>
            <person name="Eichler E.E."/>
            <person name="Flicek P."/>
            <person name="Goldman N."/>
            <person name="Mundy N.I."/>
            <person name="Ning Z."/>
            <person name="Odom D.T."/>
            <person name="Ponting C.P."/>
            <person name="Quail M.A."/>
            <person name="Ryder O.A."/>
            <person name="Searle S.M."/>
            <person name="Warren W.C."/>
            <person name="Wilson R.K."/>
            <person name="Schierup M.H."/>
            <person name="Rogers J."/>
            <person name="Tyler-Smith C."/>
            <person name="Durbin R."/>
        </authorList>
    </citation>
    <scope>NUCLEOTIDE SEQUENCE [LARGE SCALE GENOMIC DNA]</scope>
</reference>
<name>A0A2I2YN25_GORGO</name>
<evidence type="ECO:0000313" key="3">
    <source>
        <dbReference type="Ensembl" id="ENSGGOP00000036363.1"/>
    </source>
</evidence>
<evidence type="ECO:0000259" key="2">
    <source>
        <dbReference type="SMART" id="SM01394"/>
    </source>
</evidence>
<sequence length="166" mass="18699">MGGCMHSTQDKSLHLEGDPNPSAAPTSTCAPRKMPKSISISKQLASVKALRKCSDLEKAIATTALIFRNSSDSDGKLEKAVAKDLLQTQFRNFTELPFTFYHEWKQSEVLTTCRCLILNFPAIRIGQETKPKYREILSELDEHTENKLDFEDFMILLLSITVMSDL</sequence>
<dbReference type="SUPFAM" id="SSF47473">
    <property type="entry name" value="EF-hand"/>
    <property type="match status" value="1"/>
</dbReference>
<dbReference type="SMART" id="SM01394">
    <property type="entry name" value="S_100"/>
    <property type="match status" value="1"/>
</dbReference>
<feature type="region of interest" description="Disordered" evidence="1">
    <location>
        <begin position="1"/>
        <end position="34"/>
    </location>
</feature>
<dbReference type="Gene3D" id="1.10.238.10">
    <property type="entry name" value="EF-hand"/>
    <property type="match status" value="1"/>
</dbReference>
<dbReference type="Proteomes" id="UP000001519">
    <property type="component" value="Chromosome 3"/>
</dbReference>
<dbReference type="STRING" id="9593.ENSGGOP00000036363"/>
<gene>
    <name evidence="3" type="primary">SNTN</name>
</gene>
<dbReference type="GeneTree" id="ENSGT00390000003322"/>